<feature type="transmembrane region" description="Helical" evidence="9">
    <location>
        <begin position="183"/>
        <end position="214"/>
    </location>
</feature>
<evidence type="ECO:0000256" key="5">
    <source>
        <dbReference type="ARBA" id="ARBA00022692"/>
    </source>
</evidence>
<dbReference type="GO" id="GO:0010043">
    <property type="term" value="P:response to zinc ion"/>
    <property type="evidence" value="ECO:0007669"/>
    <property type="project" value="TreeGrafter"/>
</dbReference>
<dbReference type="GO" id="GO:0043190">
    <property type="term" value="C:ATP-binding cassette (ABC) transporter complex"/>
    <property type="evidence" value="ECO:0007669"/>
    <property type="project" value="InterPro"/>
</dbReference>
<accession>A0A0A3J2T1</accession>
<dbReference type="Pfam" id="PF00950">
    <property type="entry name" value="ABC-3"/>
    <property type="match status" value="1"/>
</dbReference>
<organism evidence="10 11">
    <name type="scientific">Ureibacillus massiliensis 4400831 = CIP 108448 = CCUG 49529</name>
    <dbReference type="NCBI Taxonomy" id="1211035"/>
    <lineage>
        <taxon>Bacteria</taxon>
        <taxon>Bacillati</taxon>
        <taxon>Bacillota</taxon>
        <taxon>Bacilli</taxon>
        <taxon>Bacillales</taxon>
        <taxon>Caryophanaceae</taxon>
        <taxon>Ureibacillus</taxon>
    </lineage>
</organism>
<evidence type="ECO:0000256" key="3">
    <source>
        <dbReference type="ARBA" id="ARBA00022448"/>
    </source>
</evidence>
<dbReference type="SUPFAM" id="SSF81345">
    <property type="entry name" value="ABC transporter involved in vitamin B12 uptake, BtuC"/>
    <property type="match status" value="1"/>
</dbReference>
<keyword evidence="3 8" id="KW-0813">Transport</keyword>
<dbReference type="PANTHER" id="PTHR30477">
    <property type="entry name" value="ABC-TRANSPORTER METAL-BINDING PROTEIN"/>
    <property type="match status" value="1"/>
</dbReference>
<sequence length="306" mass="32815">MSILLSSNFQWVFMSTLFLGIASGLIGCLAYWKKQSLMSDALSHAALPGVMIGFLLFHEKNFIVLIIGASISALLGALLILLVKSTTRITEDTAMGMVLAVFFGGGMVLLTIVNRSGGGNQAGLDNFIFGQAASMVGSDVTLMSALALLIIFVIIAGFKEWKLFLFDPNFAKGFNFSIKGMNALYLILLVLTIVIGIQAVGVILMSALLIIPAVSARYWTHSFKTMMWLSAVFGGVAGAIGTTISTFGAGWPTGPFIVLTSGFIFLASLFLGAKKGLIIEYMMLRNKKNEMKQLSLKAPVVREGKS</sequence>
<dbReference type="PANTHER" id="PTHR30477:SF3">
    <property type="entry name" value="METAL TRANSPORT SYSTEM MEMBRANE PROTEIN CT_069-RELATED"/>
    <property type="match status" value="1"/>
</dbReference>
<evidence type="ECO:0000313" key="11">
    <source>
        <dbReference type="Proteomes" id="UP000030595"/>
    </source>
</evidence>
<dbReference type="InterPro" id="IPR037294">
    <property type="entry name" value="ABC_BtuC-like"/>
</dbReference>
<evidence type="ECO:0000313" key="10">
    <source>
        <dbReference type="EMBL" id="KGR91299.1"/>
    </source>
</evidence>
<dbReference type="Proteomes" id="UP000030595">
    <property type="component" value="Unassembled WGS sequence"/>
</dbReference>
<evidence type="ECO:0000256" key="6">
    <source>
        <dbReference type="ARBA" id="ARBA00022989"/>
    </source>
</evidence>
<feature type="transmembrane region" description="Helical" evidence="9">
    <location>
        <begin position="12"/>
        <end position="32"/>
    </location>
</feature>
<evidence type="ECO:0000256" key="4">
    <source>
        <dbReference type="ARBA" id="ARBA00022475"/>
    </source>
</evidence>
<dbReference type="CDD" id="cd06550">
    <property type="entry name" value="TM_ABC_iron-siderophores_like"/>
    <property type="match status" value="1"/>
</dbReference>
<dbReference type="InterPro" id="IPR001626">
    <property type="entry name" value="ABC_TroCD"/>
</dbReference>
<feature type="transmembrane region" description="Helical" evidence="9">
    <location>
        <begin position="253"/>
        <end position="273"/>
    </location>
</feature>
<feature type="transmembrane region" description="Helical" evidence="9">
    <location>
        <begin position="226"/>
        <end position="247"/>
    </location>
</feature>
<keyword evidence="11" id="KW-1185">Reference proteome</keyword>
<reference evidence="10 11" key="1">
    <citation type="submission" date="2014-02" db="EMBL/GenBank/DDBJ databases">
        <title>Draft genome sequence of Lysinibacillus massiliensis CCUG 49529.</title>
        <authorList>
            <person name="Zhang F."/>
            <person name="Wang G."/>
            <person name="Zhang L."/>
        </authorList>
    </citation>
    <scope>NUCLEOTIDE SEQUENCE [LARGE SCALE GENOMIC DNA]</scope>
    <source>
        <strain evidence="10 11">CCUG 49529</strain>
    </source>
</reference>
<comment type="similarity">
    <text evidence="2 8">Belongs to the ABC-3 integral membrane protein family.</text>
</comment>
<comment type="subcellular location">
    <subcellularLocation>
        <location evidence="1 8">Cell membrane</location>
        <topology evidence="1 8">Multi-pass membrane protein</topology>
    </subcellularLocation>
</comment>
<gene>
    <name evidence="10" type="ORF">CD30_06630</name>
</gene>
<proteinExistence type="inferred from homology"/>
<keyword evidence="5 8" id="KW-0812">Transmembrane</keyword>
<keyword evidence="7 9" id="KW-0472">Membrane</keyword>
<dbReference type="RefSeq" id="WP_036174132.1">
    <property type="nucleotide sequence ID" value="NZ_AVCZ01000008.1"/>
</dbReference>
<keyword evidence="6 9" id="KW-1133">Transmembrane helix</keyword>
<evidence type="ECO:0000256" key="9">
    <source>
        <dbReference type="SAM" id="Phobius"/>
    </source>
</evidence>
<dbReference type="AlphaFoldDB" id="A0A0A3J2T1"/>
<evidence type="ECO:0000256" key="7">
    <source>
        <dbReference type="ARBA" id="ARBA00023136"/>
    </source>
</evidence>
<evidence type="ECO:0000256" key="2">
    <source>
        <dbReference type="ARBA" id="ARBA00008034"/>
    </source>
</evidence>
<dbReference type="EMBL" id="JPVQ01000008">
    <property type="protein sequence ID" value="KGR91299.1"/>
    <property type="molecule type" value="Genomic_DNA"/>
</dbReference>
<name>A0A0A3J2T1_9BACL</name>
<dbReference type="Gene3D" id="1.10.3470.10">
    <property type="entry name" value="ABC transporter involved in vitamin B12 uptake, BtuC"/>
    <property type="match status" value="1"/>
</dbReference>
<dbReference type="GO" id="GO:0055085">
    <property type="term" value="P:transmembrane transport"/>
    <property type="evidence" value="ECO:0007669"/>
    <property type="project" value="InterPro"/>
</dbReference>
<protein>
    <submittedName>
        <fullName evidence="10">Manganese ABC transporter</fullName>
    </submittedName>
</protein>
<dbReference type="eggNOG" id="COG1108">
    <property type="taxonomic scope" value="Bacteria"/>
</dbReference>
<evidence type="ECO:0000256" key="8">
    <source>
        <dbReference type="RuleBase" id="RU003943"/>
    </source>
</evidence>
<keyword evidence="4" id="KW-1003">Cell membrane</keyword>
<feature type="transmembrane region" description="Helical" evidence="9">
    <location>
        <begin position="94"/>
        <end position="113"/>
    </location>
</feature>
<evidence type="ECO:0000256" key="1">
    <source>
        <dbReference type="ARBA" id="ARBA00004651"/>
    </source>
</evidence>
<comment type="caution">
    <text evidence="10">The sequence shown here is derived from an EMBL/GenBank/DDBJ whole genome shotgun (WGS) entry which is preliminary data.</text>
</comment>
<feature type="transmembrane region" description="Helical" evidence="9">
    <location>
        <begin position="62"/>
        <end position="82"/>
    </location>
</feature>
<feature type="transmembrane region" description="Helical" evidence="9">
    <location>
        <begin position="134"/>
        <end position="158"/>
    </location>
</feature>